<evidence type="ECO:0000256" key="5">
    <source>
        <dbReference type="ARBA" id="ARBA00023239"/>
    </source>
</evidence>
<dbReference type="GO" id="GO:0042450">
    <property type="term" value="P:L-arginine biosynthetic process via ornithine"/>
    <property type="evidence" value="ECO:0007669"/>
    <property type="project" value="UniProtKB-UniRule"/>
</dbReference>
<dbReference type="UniPathway" id="UPA00068">
    <property type="reaction ID" value="UER00114"/>
</dbReference>
<comment type="catalytic activity">
    <reaction evidence="6">
        <text>2-(N(omega)-L-arginino)succinate = fumarate + L-arginine</text>
        <dbReference type="Rhea" id="RHEA:24020"/>
        <dbReference type="ChEBI" id="CHEBI:29806"/>
        <dbReference type="ChEBI" id="CHEBI:32682"/>
        <dbReference type="ChEBI" id="CHEBI:57472"/>
        <dbReference type="EC" id="4.3.2.1"/>
    </reaction>
</comment>
<accession>A0A1I7FBL9</accession>
<dbReference type="PANTHER" id="PTHR43814:SF1">
    <property type="entry name" value="ARGININOSUCCINATE LYASE"/>
    <property type="match status" value="1"/>
</dbReference>
<gene>
    <name evidence="6" type="primary">argH</name>
    <name evidence="9" type="ORF">SAMN05216508_10231</name>
</gene>
<dbReference type="PRINTS" id="PR00145">
    <property type="entry name" value="ARGSUCLYASE"/>
</dbReference>
<evidence type="ECO:0000259" key="8">
    <source>
        <dbReference type="Pfam" id="PF14698"/>
    </source>
</evidence>
<sequence>MASLWGGRFEKDMDEIVKEFNASIFFDQRMYNEDIDGSIAHVTMLGKQGIVTEEEAQQIIGGLEEIRSEIAAGKIQFTVDDEDIHMGIESRLIEKIGEVGKKLHTARSRNDQCQVDGRLYLKRQIREILGELARLEQVILDKAEQYAEDITVGFTHIQHAQPITVGFLFMAYFQMFRRDMERLQDTLKRMDLNPLGACALAGTTLPTDRFLTTELLGFRAPTENAMDSVSDRDYSLEFLSDASISMMHISRWAEEFAWWNSSEFSYIAIDDSYCTGSSIMPQKKNPDMAELLRGKCGRVYGDMMQLFTVMKGTPLAYNKDFQEDKESLFDAVDTWKACIRIFAGMLEKTEFRMDMIQKQLGKGFLNATDIAEHLAKQGIPFREAHSIVGRMVKACEHKGCDFDGLSDEDLRAIDPRVSTEVLGDISIPACVDARTSFGGTAPSEVRRQIQVGREWLHHVMQAEKETE</sequence>
<dbReference type="GO" id="GO:0005829">
    <property type="term" value="C:cytosol"/>
    <property type="evidence" value="ECO:0007669"/>
    <property type="project" value="TreeGrafter"/>
</dbReference>
<dbReference type="Pfam" id="PF14698">
    <property type="entry name" value="ASL_C2"/>
    <property type="match status" value="1"/>
</dbReference>
<evidence type="ECO:0000256" key="2">
    <source>
        <dbReference type="ARBA" id="ARBA00012338"/>
    </source>
</evidence>
<protein>
    <recommendedName>
        <fullName evidence="2 6">Argininosuccinate lyase</fullName>
        <shortName evidence="6">ASAL</shortName>
        <ecNumber evidence="2 6">4.3.2.1</ecNumber>
    </recommendedName>
    <alternativeName>
        <fullName evidence="6">Arginosuccinase</fullName>
    </alternativeName>
</protein>
<reference evidence="9 10" key="1">
    <citation type="submission" date="2016-10" db="EMBL/GenBank/DDBJ databases">
        <authorList>
            <person name="de Groot N.N."/>
        </authorList>
    </citation>
    <scope>NUCLEOTIDE SEQUENCE [LARGE SCALE GENOMIC DNA]</scope>
    <source>
        <strain evidence="9 10">KHGC13</strain>
    </source>
</reference>
<dbReference type="GO" id="GO:0004056">
    <property type="term" value="F:argininosuccinate lyase activity"/>
    <property type="evidence" value="ECO:0007669"/>
    <property type="project" value="UniProtKB-UniRule"/>
</dbReference>
<feature type="domain" description="Fumarate lyase N-terminal" evidence="7">
    <location>
        <begin position="7"/>
        <end position="301"/>
    </location>
</feature>
<dbReference type="PROSITE" id="PS00163">
    <property type="entry name" value="FUMARATE_LYASES"/>
    <property type="match status" value="1"/>
</dbReference>
<keyword evidence="4 6" id="KW-0028">Amino-acid biosynthesis</keyword>
<dbReference type="InterPro" id="IPR022761">
    <property type="entry name" value="Fumarate_lyase_N"/>
</dbReference>
<proteinExistence type="inferred from homology"/>
<dbReference type="InterPro" id="IPR024083">
    <property type="entry name" value="Fumarase/histidase_N"/>
</dbReference>
<dbReference type="InterPro" id="IPR008948">
    <property type="entry name" value="L-Aspartase-like"/>
</dbReference>
<evidence type="ECO:0000256" key="3">
    <source>
        <dbReference type="ARBA" id="ARBA00022571"/>
    </source>
</evidence>
<dbReference type="InterPro" id="IPR009049">
    <property type="entry name" value="Argininosuccinate_lyase"/>
</dbReference>
<dbReference type="NCBIfam" id="TIGR00838">
    <property type="entry name" value="argH"/>
    <property type="match status" value="1"/>
</dbReference>
<dbReference type="FunFam" id="1.10.275.10:FF:000002">
    <property type="entry name" value="Argininosuccinate lyase"/>
    <property type="match status" value="1"/>
</dbReference>
<dbReference type="AlphaFoldDB" id="A0A1I7FBL9"/>
<dbReference type="Proteomes" id="UP000198817">
    <property type="component" value="Unassembled WGS sequence"/>
</dbReference>
<evidence type="ECO:0000256" key="4">
    <source>
        <dbReference type="ARBA" id="ARBA00022605"/>
    </source>
</evidence>
<dbReference type="RefSeq" id="WP_090469636.1">
    <property type="nucleotide sequence ID" value="NZ_FOWF01000001.1"/>
</dbReference>
<dbReference type="STRING" id="155865.SAMN05216515_101136"/>
<comment type="subcellular location">
    <subcellularLocation>
        <location evidence="6">Cytoplasm</location>
    </subcellularLocation>
</comment>
<evidence type="ECO:0000256" key="6">
    <source>
        <dbReference type="HAMAP-Rule" id="MF_00006"/>
    </source>
</evidence>
<dbReference type="PANTHER" id="PTHR43814">
    <property type="entry name" value="ARGININOSUCCINATE LYASE"/>
    <property type="match status" value="1"/>
</dbReference>
<dbReference type="HAMAP" id="MF_00006">
    <property type="entry name" value="Arg_succ_lyase"/>
    <property type="match status" value="1"/>
</dbReference>
<keyword evidence="5 6" id="KW-0456">Lyase</keyword>
<dbReference type="InterPro" id="IPR020557">
    <property type="entry name" value="Fumarate_lyase_CS"/>
</dbReference>
<comment type="similarity">
    <text evidence="6">Belongs to the lyase 1 family. Argininosuccinate lyase subfamily.</text>
</comment>
<dbReference type="Gene3D" id="1.10.40.30">
    <property type="entry name" value="Fumarase/aspartase (C-terminal domain)"/>
    <property type="match status" value="1"/>
</dbReference>
<dbReference type="FunFam" id="1.20.200.10:FF:000015">
    <property type="entry name" value="argininosuccinate lyase isoform X2"/>
    <property type="match status" value="1"/>
</dbReference>
<dbReference type="CDD" id="cd01359">
    <property type="entry name" value="Argininosuccinate_lyase"/>
    <property type="match status" value="1"/>
</dbReference>
<dbReference type="InterPro" id="IPR029419">
    <property type="entry name" value="Arg_succ_lyase_C"/>
</dbReference>
<evidence type="ECO:0000256" key="1">
    <source>
        <dbReference type="ARBA" id="ARBA00004941"/>
    </source>
</evidence>
<keyword evidence="6" id="KW-0963">Cytoplasm</keyword>
<dbReference type="Gene3D" id="1.10.275.10">
    <property type="entry name" value="Fumarase/aspartase (N-terminal domain)"/>
    <property type="match status" value="1"/>
</dbReference>
<dbReference type="PRINTS" id="PR00149">
    <property type="entry name" value="FUMRATELYASE"/>
</dbReference>
<dbReference type="Pfam" id="PF00206">
    <property type="entry name" value="Lyase_1"/>
    <property type="match status" value="1"/>
</dbReference>
<keyword evidence="3 6" id="KW-0055">Arginine biosynthesis</keyword>
<name>A0A1I7FBL9_9FIRM</name>
<comment type="pathway">
    <text evidence="1 6">Amino-acid biosynthesis; L-arginine biosynthesis; L-arginine from L-ornithine and carbamoyl phosphate: step 3/3.</text>
</comment>
<feature type="domain" description="Argininosuccinate lyase C-terminal" evidence="8">
    <location>
        <begin position="364"/>
        <end position="431"/>
    </location>
</feature>
<evidence type="ECO:0000313" key="10">
    <source>
        <dbReference type="Proteomes" id="UP000198817"/>
    </source>
</evidence>
<evidence type="ECO:0000259" key="7">
    <source>
        <dbReference type="Pfam" id="PF00206"/>
    </source>
</evidence>
<dbReference type="InterPro" id="IPR000362">
    <property type="entry name" value="Fumarate_lyase_fam"/>
</dbReference>
<organism evidence="9 10">
    <name type="scientific">Eubacterium pyruvativorans</name>
    <dbReference type="NCBI Taxonomy" id="155865"/>
    <lineage>
        <taxon>Bacteria</taxon>
        <taxon>Bacillati</taxon>
        <taxon>Bacillota</taxon>
        <taxon>Clostridia</taxon>
        <taxon>Eubacteriales</taxon>
        <taxon>Eubacteriaceae</taxon>
        <taxon>Eubacterium</taxon>
    </lineage>
</organism>
<dbReference type="FunFam" id="1.10.40.30:FF:000001">
    <property type="entry name" value="Argininosuccinate lyase"/>
    <property type="match status" value="1"/>
</dbReference>
<keyword evidence="10" id="KW-1185">Reference proteome</keyword>
<dbReference type="EC" id="4.3.2.1" evidence="2 6"/>
<evidence type="ECO:0000313" key="9">
    <source>
        <dbReference type="EMBL" id="SFU33541.1"/>
    </source>
</evidence>
<dbReference type="Gene3D" id="1.20.200.10">
    <property type="entry name" value="Fumarase/aspartase (Central domain)"/>
    <property type="match status" value="1"/>
</dbReference>
<dbReference type="EMBL" id="FPBT01000002">
    <property type="protein sequence ID" value="SFU33541.1"/>
    <property type="molecule type" value="Genomic_DNA"/>
</dbReference>
<dbReference type="OrthoDB" id="9769623at2"/>
<dbReference type="SUPFAM" id="SSF48557">
    <property type="entry name" value="L-aspartase-like"/>
    <property type="match status" value="1"/>
</dbReference>